<name>A0A9Q1JAK5_SYNKA</name>
<gene>
    <name evidence="1" type="ORF">SKAU_G00059120</name>
</gene>
<sequence>MLNTLPSPTISEVEERWPFLLTQKGLCNHFPSLTGIDINHCLSKALLTKGKRIVKFFQSQKNKWDKDILKLLLELDGDVRGTSKDLTSIATILPIMKRFYKKEDSVFILADIFMRINPEDGTKCTATRGVSCKMGAAVKREVNIVNPHVTSFLQSLTEFEWKTQN</sequence>
<reference evidence="1" key="1">
    <citation type="journal article" date="2023" name="Science">
        <title>Genome structures resolve the early diversification of teleost fishes.</title>
        <authorList>
            <person name="Parey E."/>
            <person name="Louis A."/>
            <person name="Montfort J."/>
            <person name="Bouchez O."/>
            <person name="Roques C."/>
            <person name="Iampietro C."/>
            <person name="Lluch J."/>
            <person name="Castinel A."/>
            <person name="Donnadieu C."/>
            <person name="Desvignes T."/>
            <person name="Floi Bucao C."/>
            <person name="Jouanno E."/>
            <person name="Wen M."/>
            <person name="Mejri S."/>
            <person name="Dirks R."/>
            <person name="Jansen H."/>
            <person name="Henkel C."/>
            <person name="Chen W.J."/>
            <person name="Zahm M."/>
            <person name="Cabau C."/>
            <person name="Klopp C."/>
            <person name="Thompson A.W."/>
            <person name="Robinson-Rechavi M."/>
            <person name="Braasch I."/>
            <person name="Lecointre G."/>
            <person name="Bobe J."/>
            <person name="Postlethwait J.H."/>
            <person name="Berthelot C."/>
            <person name="Roest Crollius H."/>
            <person name="Guiguen Y."/>
        </authorList>
    </citation>
    <scope>NUCLEOTIDE SEQUENCE</scope>
    <source>
        <strain evidence="1">WJC10195</strain>
    </source>
</reference>
<dbReference type="Proteomes" id="UP001152622">
    <property type="component" value="Chromosome 2"/>
</dbReference>
<evidence type="ECO:0000313" key="2">
    <source>
        <dbReference type="Proteomes" id="UP001152622"/>
    </source>
</evidence>
<protein>
    <submittedName>
        <fullName evidence="1">Uncharacterized protein</fullName>
    </submittedName>
</protein>
<comment type="caution">
    <text evidence="1">The sequence shown here is derived from an EMBL/GenBank/DDBJ whole genome shotgun (WGS) entry which is preliminary data.</text>
</comment>
<accession>A0A9Q1JAK5</accession>
<organism evidence="1 2">
    <name type="scientific">Synaphobranchus kaupii</name>
    <name type="common">Kaup's arrowtooth eel</name>
    <dbReference type="NCBI Taxonomy" id="118154"/>
    <lineage>
        <taxon>Eukaryota</taxon>
        <taxon>Metazoa</taxon>
        <taxon>Chordata</taxon>
        <taxon>Craniata</taxon>
        <taxon>Vertebrata</taxon>
        <taxon>Euteleostomi</taxon>
        <taxon>Actinopterygii</taxon>
        <taxon>Neopterygii</taxon>
        <taxon>Teleostei</taxon>
        <taxon>Anguilliformes</taxon>
        <taxon>Synaphobranchidae</taxon>
        <taxon>Synaphobranchus</taxon>
    </lineage>
</organism>
<evidence type="ECO:0000313" key="1">
    <source>
        <dbReference type="EMBL" id="KAJ8375332.1"/>
    </source>
</evidence>
<proteinExistence type="predicted"/>
<dbReference type="AlphaFoldDB" id="A0A9Q1JAK5"/>
<dbReference type="EMBL" id="JAINUF010000002">
    <property type="protein sequence ID" value="KAJ8375332.1"/>
    <property type="molecule type" value="Genomic_DNA"/>
</dbReference>
<dbReference type="PANTHER" id="PTHR31025">
    <property type="entry name" value="SI:CH211-196P9.1-RELATED"/>
    <property type="match status" value="1"/>
</dbReference>
<dbReference type="PANTHER" id="PTHR31025:SF22">
    <property type="entry name" value="IP13529P"/>
    <property type="match status" value="1"/>
</dbReference>
<keyword evidence="2" id="KW-1185">Reference proteome</keyword>